<dbReference type="Proteomes" id="UP000706525">
    <property type="component" value="Unassembled WGS sequence"/>
</dbReference>
<feature type="compositionally biased region" description="Low complexity" evidence="6">
    <location>
        <begin position="268"/>
        <end position="285"/>
    </location>
</feature>
<evidence type="ECO:0000256" key="6">
    <source>
        <dbReference type="SAM" id="MobiDB-lite"/>
    </source>
</evidence>
<feature type="transmembrane region" description="Helical" evidence="7">
    <location>
        <begin position="7"/>
        <end position="27"/>
    </location>
</feature>
<reference evidence="9 10" key="1">
    <citation type="submission" date="2021-08" db="EMBL/GenBank/DDBJ databases">
        <authorList>
            <person name="Peeters C."/>
        </authorList>
    </citation>
    <scope>NUCLEOTIDE SEQUENCE [LARGE SCALE GENOMIC DNA]</scope>
    <source>
        <strain evidence="9 10">LMG 32289</strain>
    </source>
</reference>
<evidence type="ECO:0000256" key="5">
    <source>
        <dbReference type="ARBA" id="ARBA00023315"/>
    </source>
</evidence>
<keyword evidence="7" id="KW-0472">Membrane</keyword>
<gene>
    <name evidence="9" type="ORF">LMG32289_01773</name>
</gene>
<evidence type="ECO:0000256" key="4">
    <source>
        <dbReference type="ARBA" id="ARBA00023098"/>
    </source>
</evidence>
<feature type="region of interest" description="Disordered" evidence="6">
    <location>
        <begin position="242"/>
        <end position="285"/>
    </location>
</feature>
<feature type="domain" description="Phospholipid/glycerol acyltransferase" evidence="8">
    <location>
        <begin position="66"/>
        <end position="178"/>
    </location>
</feature>
<dbReference type="PANTHER" id="PTHR10434">
    <property type="entry name" value="1-ACYL-SN-GLYCEROL-3-PHOSPHATE ACYLTRANSFERASE"/>
    <property type="match status" value="1"/>
</dbReference>
<keyword evidence="7" id="KW-0812">Transmembrane</keyword>
<evidence type="ECO:0000256" key="3">
    <source>
        <dbReference type="ARBA" id="ARBA00022679"/>
    </source>
</evidence>
<keyword evidence="4" id="KW-0443">Lipid metabolism</keyword>
<dbReference type="RefSeq" id="WP_223985039.1">
    <property type="nucleotide sequence ID" value="NZ_CAJZAG010000003.1"/>
</dbReference>
<keyword evidence="7" id="KW-1133">Transmembrane helix</keyword>
<dbReference type="InterPro" id="IPR002123">
    <property type="entry name" value="Plipid/glycerol_acylTrfase"/>
</dbReference>
<keyword evidence="10" id="KW-1185">Reference proteome</keyword>
<evidence type="ECO:0000313" key="10">
    <source>
        <dbReference type="Proteomes" id="UP000706525"/>
    </source>
</evidence>
<dbReference type="CDD" id="cd07989">
    <property type="entry name" value="LPLAT_AGPAT-like"/>
    <property type="match status" value="1"/>
</dbReference>
<dbReference type="Pfam" id="PF01553">
    <property type="entry name" value="Acyltransferase"/>
    <property type="match status" value="1"/>
</dbReference>
<name>A0ABM8WQD1_9BURK</name>
<protein>
    <recommendedName>
        <fullName evidence="8">Phospholipid/glycerol acyltransferase domain-containing protein</fullName>
    </recommendedName>
</protein>
<dbReference type="SUPFAM" id="SSF69593">
    <property type="entry name" value="Glycerol-3-phosphate (1)-acyltransferase"/>
    <property type="match status" value="1"/>
</dbReference>
<evidence type="ECO:0000259" key="8">
    <source>
        <dbReference type="SMART" id="SM00563"/>
    </source>
</evidence>
<proteinExistence type="predicted"/>
<evidence type="ECO:0000256" key="1">
    <source>
        <dbReference type="ARBA" id="ARBA00005189"/>
    </source>
</evidence>
<keyword evidence="2" id="KW-0444">Lipid biosynthesis</keyword>
<keyword evidence="3" id="KW-0808">Transferase</keyword>
<organism evidence="9 10">
    <name type="scientific">Cupriavidus pampae</name>
    <dbReference type="NCBI Taxonomy" id="659251"/>
    <lineage>
        <taxon>Bacteria</taxon>
        <taxon>Pseudomonadati</taxon>
        <taxon>Pseudomonadota</taxon>
        <taxon>Betaproteobacteria</taxon>
        <taxon>Burkholderiales</taxon>
        <taxon>Burkholderiaceae</taxon>
        <taxon>Cupriavidus</taxon>
    </lineage>
</organism>
<evidence type="ECO:0000256" key="2">
    <source>
        <dbReference type="ARBA" id="ARBA00022516"/>
    </source>
</evidence>
<comment type="pathway">
    <text evidence="1">Lipid metabolism.</text>
</comment>
<dbReference type="EMBL" id="CAJZAG010000003">
    <property type="protein sequence ID" value="CAG9169643.1"/>
    <property type="molecule type" value="Genomic_DNA"/>
</dbReference>
<comment type="caution">
    <text evidence="9">The sequence shown here is derived from an EMBL/GenBank/DDBJ whole genome shotgun (WGS) entry which is preliminary data.</text>
</comment>
<evidence type="ECO:0000256" key="7">
    <source>
        <dbReference type="SAM" id="Phobius"/>
    </source>
</evidence>
<accession>A0ABM8WQD1</accession>
<sequence>MIVLRKLVLFLHILQGMLICATVFPWIGKEARRQRIRKWSLRMLAICGVELEVEDRRTGHAPQEGAMLVSNHISWLDIYVIHCWEPTRFVAKSEIRGWPVIGWLCDKTGTIFIERANKRDAHRVLHRIADEMKKGDLVGVFPEGTTTDGSKVLPFHANLLQASISGNIPVQPVGLSYVDAATGELALAPAYIDDITLLECMDSILRAPRIKARLTIGPVLQPEGLGRRELAESARDVVVGLRGGAASAQHPGRISSLESPSPSPSPTPTSTSTSTSPASLTSDAS</sequence>
<dbReference type="PANTHER" id="PTHR10434:SF64">
    <property type="entry name" value="1-ACYL-SN-GLYCEROL-3-PHOSPHATE ACYLTRANSFERASE-RELATED"/>
    <property type="match status" value="1"/>
</dbReference>
<keyword evidence="5" id="KW-0012">Acyltransferase</keyword>
<evidence type="ECO:0000313" key="9">
    <source>
        <dbReference type="EMBL" id="CAG9169643.1"/>
    </source>
</evidence>
<dbReference type="SMART" id="SM00563">
    <property type="entry name" value="PlsC"/>
    <property type="match status" value="1"/>
</dbReference>